<dbReference type="EMBL" id="BNJK01000002">
    <property type="protein sequence ID" value="GHO99574.1"/>
    <property type="molecule type" value="Genomic_DNA"/>
</dbReference>
<evidence type="ECO:0000256" key="1">
    <source>
        <dbReference type="SAM" id="MobiDB-lite"/>
    </source>
</evidence>
<protein>
    <submittedName>
        <fullName evidence="2">Uncharacterized protein</fullName>
    </submittedName>
</protein>
<evidence type="ECO:0000313" key="3">
    <source>
        <dbReference type="Proteomes" id="UP000597444"/>
    </source>
</evidence>
<keyword evidence="3" id="KW-1185">Reference proteome</keyword>
<proteinExistence type="predicted"/>
<dbReference type="RefSeq" id="WP_220210214.1">
    <property type="nucleotide sequence ID" value="NZ_BNJK01000002.1"/>
</dbReference>
<reference evidence="2" key="1">
    <citation type="submission" date="2020-10" db="EMBL/GenBank/DDBJ databases">
        <title>Taxonomic study of unclassified bacteria belonging to the class Ktedonobacteria.</title>
        <authorList>
            <person name="Yabe S."/>
            <person name="Wang C.M."/>
            <person name="Zheng Y."/>
            <person name="Sakai Y."/>
            <person name="Cavaletti L."/>
            <person name="Monciardini P."/>
            <person name="Donadio S."/>
        </authorList>
    </citation>
    <scope>NUCLEOTIDE SEQUENCE</scope>
    <source>
        <strain evidence="2">ID150040</strain>
    </source>
</reference>
<name>A0A8J3IX95_9CHLR</name>
<comment type="caution">
    <text evidence="2">The sequence shown here is derived from an EMBL/GenBank/DDBJ whole genome shotgun (WGS) entry which is preliminary data.</text>
</comment>
<feature type="compositionally biased region" description="Basic and acidic residues" evidence="1">
    <location>
        <begin position="54"/>
        <end position="79"/>
    </location>
</feature>
<dbReference type="Proteomes" id="UP000597444">
    <property type="component" value="Unassembled WGS sequence"/>
</dbReference>
<feature type="region of interest" description="Disordered" evidence="1">
    <location>
        <begin position="52"/>
        <end position="89"/>
    </location>
</feature>
<evidence type="ECO:0000313" key="2">
    <source>
        <dbReference type="EMBL" id="GHO99574.1"/>
    </source>
</evidence>
<sequence>MNENPDDLLTTQQAVEYLKKRWGLKSYNVNSFRQYRYRRKIKPSIEMPNASMWRRRDLDQMPRPDVTKRSRGDLEDRLDSPGNYMLSYA</sequence>
<accession>A0A8J3IX95</accession>
<dbReference type="AlphaFoldDB" id="A0A8J3IX95"/>
<gene>
    <name evidence="2" type="ORF">KSF_096220</name>
</gene>
<organism evidence="2 3">
    <name type="scientific">Reticulibacter mediterranei</name>
    <dbReference type="NCBI Taxonomy" id="2778369"/>
    <lineage>
        <taxon>Bacteria</taxon>
        <taxon>Bacillati</taxon>
        <taxon>Chloroflexota</taxon>
        <taxon>Ktedonobacteria</taxon>
        <taxon>Ktedonobacterales</taxon>
        <taxon>Reticulibacteraceae</taxon>
        <taxon>Reticulibacter</taxon>
    </lineage>
</organism>